<dbReference type="PANTHER" id="PTHR30036">
    <property type="entry name" value="D-XYLOSE-BINDING PERIPLASMIC PROTEIN"/>
    <property type="match status" value="1"/>
</dbReference>
<evidence type="ECO:0000256" key="1">
    <source>
        <dbReference type="ARBA" id="ARBA00004196"/>
    </source>
</evidence>
<evidence type="ECO:0000256" key="3">
    <source>
        <dbReference type="SAM" id="SignalP"/>
    </source>
</evidence>
<dbReference type="InterPro" id="IPR025997">
    <property type="entry name" value="SBP_2_dom"/>
</dbReference>
<dbReference type="CDD" id="cd19994">
    <property type="entry name" value="PBP1_ChvE"/>
    <property type="match status" value="1"/>
</dbReference>
<dbReference type="SUPFAM" id="SSF53822">
    <property type="entry name" value="Periplasmic binding protein-like I"/>
    <property type="match status" value="1"/>
</dbReference>
<accession>A0ABP6ZGG3</accession>
<keyword evidence="6" id="KW-1185">Reference proteome</keyword>
<dbReference type="InterPro" id="IPR050555">
    <property type="entry name" value="Bact_Solute-Bind_Prot2"/>
</dbReference>
<gene>
    <name evidence="5" type="primary">chvE_1</name>
    <name evidence="5" type="ORF">GCM10022223_19490</name>
</gene>
<dbReference type="Pfam" id="PF13407">
    <property type="entry name" value="Peripla_BP_4"/>
    <property type="match status" value="1"/>
</dbReference>
<dbReference type="RefSeq" id="WP_231487174.1">
    <property type="nucleotide sequence ID" value="NZ_BAAAZO010000003.1"/>
</dbReference>
<keyword evidence="2 3" id="KW-0732">Signal</keyword>
<reference evidence="6" key="1">
    <citation type="journal article" date="2019" name="Int. J. Syst. Evol. Microbiol.">
        <title>The Global Catalogue of Microorganisms (GCM) 10K type strain sequencing project: providing services to taxonomists for standard genome sequencing and annotation.</title>
        <authorList>
            <consortium name="The Broad Institute Genomics Platform"/>
            <consortium name="The Broad Institute Genome Sequencing Center for Infectious Disease"/>
            <person name="Wu L."/>
            <person name="Ma J."/>
        </authorList>
    </citation>
    <scope>NUCLEOTIDE SEQUENCE [LARGE SCALE GENOMIC DNA]</scope>
    <source>
        <strain evidence="6">JCM 16902</strain>
    </source>
</reference>
<dbReference type="Gene3D" id="3.40.50.2300">
    <property type="match status" value="2"/>
</dbReference>
<sequence>MLRKVLAGLATAGLALALTACGSDAVPADSVYANVGAKIGISLPNETSDRWAGDGGAMATQFKAMGYTVDVKYGADDAAKQVKQVQAMVDEDVDLLVITAIDGSSMTDVLAKAAAKNIKIIAYDRLLTKTPNIDYQATFDNTRVGVMQANLIVDKLGLKSADSGPFTIELFAGHSGDANAKSFWNGSMSVLRKYIARGQLVVKSGQNRFAQTAIDLYSSDLAEARMKKILRANYASEDLDAVLSPYDGMTIGIIKALKADGYGTDAKPWPITSGQDSELPSVKSIIDGEQTATIFKDTRELAKVAVQQGNALLTGTDPIVNDTTTYDNGVKKVPTYLLYPVAVDKTNYKTLLVDSGYIKAADLMS</sequence>
<evidence type="ECO:0000256" key="2">
    <source>
        <dbReference type="ARBA" id="ARBA00022729"/>
    </source>
</evidence>
<protein>
    <submittedName>
        <fullName evidence="5">Sugar ABC transporter substrate-binding protein</fullName>
    </submittedName>
</protein>
<feature type="signal peptide" evidence="3">
    <location>
        <begin position="1"/>
        <end position="17"/>
    </location>
</feature>
<feature type="chain" id="PRO_5047357768" evidence="3">
    <location>
        <begin position="18"/>
        <end position="365"/>
    </location>
</feature>
<dbReference type="PROSITE" id="PS51257">
    <property type="entry name" value="PROKAR_LIPOPROTEIN"/>
    <property type="match status" value="1"/>
</dbReference>
<comment type="subcellular location">
    <subcellularLocation>
        <location evidence="1">Cell envelope</location>
    </subcellularLocation>
</comment>
<dbReference type="PANTHER" id="PTHR30036:SF1">
    <property type="entry name" value="D-XYLOSE-BINDING PERIPLASMIC PROTEIN"/>
    <property type="match status" value="1"/>
</dbReference>
<name>A0ABP6ZGG3_9ACTN</name>
<dbReference type="EMBL" id="BAAAZO010000003">
    <property type="protein sequence ID" value="GAA3603918.1"/>
    <property type="molecule type" value="Genomic_DNA"/>
</dbReference>
<comment type="caution">
    <text evidence="5">The sequence shown here is derived from an EMBL/GenBank/DDBJ whole genome shotgun (WGS) entry which is preliminary data.</text>
</comment>
<evidence type="ECO:0000313" key="5">
    <source>
        <dbReference type="EMBL" id="GAA3603918.1"/>
    </source>
</evidence>
<evidence type="ECO:0000313" key="6">
    <source>
        <dbReference type="Proteomes" id="UP001501074"/>
    </source>
</evidence>
<organism evidence="5 6">
    <name type="scientific">Kineosporia mesophila</name>
    <dbReference type="NCBI Taxonomy" id="566012"/>
    <lineage>
        <taxon>Bacteria</taxon>
        <taxon>Bacillati</taxon>
        <taxon>Actinomycetota</taxon>
        <taxon>Actinomycetes</taxon>
        <taxon>Kineosporiales</taxon>
        <taxon>Kineosporiaceae</taxon>
        <taxon>Kineosporia</taxon>
    </lineage>
</organism>
<evidence type="ECO:0000259" key="4">
    <source>
        <dbReference type="Pfam" id="PF13407"/>
    </source>
</evidence>
<dbReference type="InterPro" id="IPR028082">
    <property type="entry name" value="Peripla_BP_I"/>
</dbReference>
<feature type="domain" description="Periplasmic binding protein" evidence="4">
    <location>
        <begin position="39"/>
        <end position="316"/>
    </location>
</feature>
<proteinExistence type="predicted"/>
<dbReference type="Proteomes" id="UP001501074">
    <property type="component" value="Unassembled WGS sequence"/>
</dbReference>